<reference evidence="2" key="1">
    <citation type="journal article" date="2023" name="Nat. Plants">
        <title>Single-cell RNA sequencing provides a high-resolution roadmap for understanding the multicellular compartmentation of specialized metabolism.</title>
        <authorList>
            <person name="Sun S."/>
            <person name="Shen X."/>
            <person name="Li Y."/>
            <person name="Li Y."/>
            <person name="Wang S."/>
            <person name="Li R."/>
            <person name="Zhang H."/>
            <person name="Shen G."/>
            <person name="Guo B."/>
            <person name="Wei J."/>
            <person name="Xu J."/>
            <person name="St-Pierre B."/>
            <person name="Chen S."/>
            <person name="Sun C."/>
        </authorList>
    </citation>
    <scope>NUCLEOTIDE SEQUENCE [LARGE SCALE GENOMIC DNA]</scope>
</reference>
<sequence>MGSQGPCSHCGTKQSPLWIFGPPDRPVLCNACGTRWKETGTLVDPANKQNDNNEEDPESSLIFEHINKYISEDEIGLGCMLLKLSPESDSKLLAVNTSGSRNRLTGESSKDDVTVLKSEPLGVSAKSTGKSGDNNTCHPMITRLKLYGRIQLQTKILYVLIDLESSNDSLKLNPKNHSSNTFSNSTEISQ</sequence>
<organism evidence="1 2">
    <name type="scientific">Catharanthus roseus</name>
    <name type="common">Madagascar periwinkle</name>
    <name type="synonym">Vinca rosea</name>
    <dbReference type="NCBI Taxonomy" id="4058"/>
    <lineage>
        <taxon>Eukaryota</taxon>
        <taxon>Viridiplantae</taxon>
        <taxon>Streptophyta</taxon>
        <taxon>Embryophyta</taxon>
        <taxon>Tracheophyta</taxon>
        <taxon>Spermatophyta</taxon>
        <taxon>Magnoliopsida</taxon>
        <taxon>eudicotyledons</taxon>
        <taxon>Gunneridae</taxon>
        <taxon>Pentapetalae</taxon>
        <taxon>asterids</taxon>
        <taxon>lamiids</taxon>
        <taxon>Gentianales</taxon>
        <taxon>Apocynaceae</taxon>
        <taxon>Rauvolfioideae</taxon>
        <taxon>Vinceae</taxon>
        <taxon>Catharanthinae</taxon>
        <taxon>Catharanthus</taxon>
    </lineage>
</organism>
<comment type="caution">
    <text evidence="1">The sequence shown here is derived from an EMBL/GenBank/DDBJ whole genome shotgun (WGS) entry which is preliminary data.</text>
</comment>
<dbReference type="EMBL" id="CM044702">
    <property type="protein sequence ID" value="KAI5677974.1"/>
    <property type="molecule type" value="Genomic_DNA"/>
</dbReference>
<name>A0ACC0BZ56_CATRO</name>
<gene>
    <name evidence="1" type="ORF">M9H77_08924</name>
</gene>
<accession>A0ACC0BZ56</accession>
<protein>
    <submittedName>
        <fullName evidence="1">Uncharacterized protein</fullName>
    </submittedName>
</protein>
<evidence type="ECO:0000313" key="2">
    <source>
        <dbReference type="Proteomes" id="UP001060085"/>
    </source>
</evidence>
<evidence type="ECO:0000313" key="1">
    <source>
        <dbReference type="EMBL" id="KAI5677974.1"/>
    </source>
</evidence>
<proteinExistence type="predicted"/>
<keyword evidence="2" id="KW-1185">Reference proteome</keyword>
<dbReference type="Proteomes" id="UP001060085">
    <property type="component" value="Linkage Group LG02"/>
</dbReference>